<evidence type="ECO:0000256" key="6">
    <source>
        <dbReference type="ARBA" id="ARBA00022932"/>
    </source>
</evidence>
<dbReference type="Gene3D" id="1.20.272.10">
    <property type="match status" value="1"/>
</dbReference>
<dbReference type="InterPro" id="IPR027417">
    <property type="entry name" value="P-loop_NTPase"/>
</dbReference>
<dbReference type="Gene3D" id="3.40.50.300">
    <property type="entry name" value="P-loop containing nucleotide triphosphate hydrolases"/>
    <property type="match status" value="1"/>
</dbReference>
<evidence type="ECO:0000313" key="11">
    <source>
        <dbReference type="EMBL" id="QKD83424.1"/>
    </source>
</evidence>
<dbReference type="PANTHER" id="PTHR34388:SF1">
    <property type="entry name" value="DNA POLYMERASE III SUBUNIT DELTA"/>
    <property type="match status" value="1"/>
</dbReference>
<dbReference type="PANTHER" id="PTHR34388">
    <property type="entry name" value="DNA POLYMERASE III SUBUNIT DELTA"/>
    <property type="match status" value="1"/>
</dbReference>
<accession>A0A6M8B8R5</accession>
<dbReference type="SUPFAM" id="SSF52540">
    <property type="entry name" value="P-loop containing nucleoside triphosphate hydrolases"/>
    <property type="match status" value="1"/>
</dbReference>
<evidence type="ECO:0000256" key="8">
    <source>
        <dbReference type="ARBA" id="ARBA00049244"/>
    </source>
</evidence>
<keyword evidence="12" id="KW-1185">Reference proteome</keyword>
<protein>
    <recommendedName>
        <fullName evidence="2">DNA polymerase III subunit delta</fullName>
        <ecNumber evidence="1">2.7.7.7</ecNumber>
    </recommendedName>
</protein>
<dbReference type="InterPro" id="IPR010372">
    <property type="entry name" value="DNA_pol3_delta_N"/>
</dbReference>
<dbReference type="Pfam" id="PF06144">
    <property type="entry name" value="DNA_pol3_delta"/>
    <property type="match status" value="1"/>
</dbReference>
<proteinExistence type="inferred from homology"/>
<dbReference type="GO" id="GO:0009360">
    <property type="term" value="C:DNA polymerase III complex"/>
    <property type="evidence" value="ECO:0007669"/>
    <property type="project" value="InterPro"/>
</dbReference>
<name>A0A6M8B8R5_9CYAN</name>
<dbReference type="EC" id="2.7.7.7" evidence="1"/>
<evidence type="ECO:0000256" key="7">
    <source>
        <dbReference type="ARBA" id="ARBA00034754"/>
    </source>
</evidence>
<evidence type="ECO:0000256" key="2">
    <source>
        <dbReference type="ARBA" id="ARBA00017703"/>
    </source>
</evidence>
<dbReference type="GO" id="GO:0006261">
    <property type="term" value="P:DNA-templated DNA replication"/>
    <property type="evidence" value="ECO:0007669"/>
    <property type="project" value="TreeGrafter"/>
</dbReference>
<dbReference type="AlphaFoldDB" id="A0A6M8B8R5"/>
<organism evidence="11 12">
    <name type="scientific">Thermoleptolyngbya sichuanensis A183</name>
    <dbReference type="NCBI Taxonomy" id="2737172"/>
    <lineage>
        <taxon>Bacteria</taxon>
        <taxon>Bacillati</taxon>
        <taxon>Cyanobacteriota</taxon>
        <taxon>Cyanophyceae</taxon>
        <taxon>Oculatellales</taxon>
        <taxon>Oculatellaceae</taxon>
        <taxon>Thermoleptolyngbya</taxon>
        <taxon>Thermoleptolyngbya sichuanensis</taxon>
    </lineage>
</organism>
<dbReference type="Pfam" id="PF21694">
    <property type="entry name" value="DNA_pol3_delta_C"/>
    <property type="match status" value="1"/>
</dbReference>
<dbReference type="InterPro" id="IPR008921">
    <property type="entry name" value="DNA_pol3_clamp-load_cplx_C"/>
</dbReference>
<dbReference type="Gene3D" id="1.10.8.60">
    <property type="match status" value="1"/>
</dbReference>
<dbReference type="InterPro" id="IPR005790">
    <property type="entry name" value="DNA_polIII_delta"/>
</dbReference>
<gene>
    <name evidence="11" type="primary">holA</name>
    <name evidence="11" type="ORF">HPC62_15560</name>
</gene>
<keyword evidence="5" id="KW-0235">DNA replication</keyword>
<feature type="domain" description="DNA polymerase III delta subunit-like C-terminal" evidence="10">
    <location>
        <begin position="200"/>
        <end position="312"/>
    </location>
</feature>
<sequence length="331" mass="36674">MPIYLFWGDDEYAMQQAVKDLRDRTLDPNWASFNYDKIPPEQPDGVIQALNQAMTPPFGMGQRLVWLAETTLCQRCSEDLLAELSRTLPDIPDSTVLLLTSSSKPDGRAKSTKLLQKHAEIREFAAIAPWQTDQIVQRVRQVAQSTGVKLTPGAAQLLAEAIGNDTRRLHNELEKLHLFAGSNKPIDEGAIALLVSASAQNSLKLAEAIRLGDTGRAIALVADLFARNEPALRIVATLVGQFRTWLWVKLMTESGERDNAAIARAADIANPKRIYFLQQDVRAIALYRLQQSLPLLLQLEAGLKHGADERVLMQSKVIELCQVFSGTGQRS</sequence>
<dbReference type="EMBL" id="CP053661">
    <property type="protein sequence ID" value="QKD83424.1"/>
    <property type="molecule type" value="Genomic_DNA"/>
</dbReference>
<keyword evidence="4 11" id="KW-0548">Nucleotidyltransferase</keyword>
<dbReference type="SUPFAM" id="SSF48019">
    <property type="entry name" value="post-AAA+ oligomerization domain-like"/>
    <property type="match status" value="1"/>
</dbReference>
<dbReference type="GO" id="GO:0003887">
    <property type="term" value="F:DNA-directed DNA polymerase activity"/>
    <property type="evidence" value="ECO:0007669"/>
    <property type="project" value="UniProtKB-KW"/>
</dbReference>
<evidence type="ECO:0000256" key="1">
    <source>
        <dbReference type="ARBA" id="ARBA00012417"/>
    </source>
</evidence>
<evidence type="ECO:0000259" key="9">
    <source>
        <dbReference type="Pfam" id="PF06144"/>
    </source>
</evidence>
<evidence type="ECO:0000256" key="3">
    <source>
        <dbReference type="ARBA" id="ARBA00022679"/>
    </source>
</evidence>
<feature type="domain" description="DNA polymerase III delta N-terminal" evidence="9">
    <location>
        <begin position="4"/>
        <end position="121"/>
    </location>
</feature>
<reference evidence="11 12" key="1">
    <citation type="submission" date="2020-05" db="EMBL/GenBank/DDBJ databases">
        <title>Complete genome sequence of of a novel Thermoleptolyngbya strain isolated from hot springs of Ganzi, Sichuan China.</title>
        <authorList>
            <person name="Tang J."/>
            <person name="Daroch M."/>
            <person name="Li L."/>
            <person name="Waleron K."/>
            <person name="Waleron M."/>
            <person name="Waleron M."/>
        </authorList>
    </citation>
    <scope>NUCLEOTIDE SEQUENCE [LARGE SCALE GENOMIC DNA]</scope>
    <source>
        <strain evidence="11 12">PKUAC-SCTA183</strain>
    </source>
</reference>
<comment type="similarity">
    <text evidence="7">Belongs to the DNA polymerase HolA subunit family.</text>
</comment>
<dbReference type="InterPro" id="IPR048466">
    <property type="entry name" value="DNA_pol3_delta-like_C"/>
</dbReference>
<keyword evidence="6" id="KW-0239">DNA-directed DNA polymerase</keyword>
<evidence type="ECO:0000256" key="4">
    <source>
        <dbReference type="ARBA" id="ARBA00022695"/>
    </source>
</evidence>
<evidence type="ECO:0000256" key="5">
    <source>
        <dbReference type="ARBA" id="ARBA00022705"/>
    </source>
</evidence>
<evidence type="ECO:0000313" key="12">
    <source>
        <dbReference type="Proteomes" id="UP000505210"/>
    </source>
</evidence>
<dbReference type="KEGG" id="theu:HPC62_15560"/>
<evidence type="ECO:0000259" key="10">
    <source>
        <dbReference type="Pfam" id="PF21694"/>
    </source>
</evidence>
<comment type="catalytic activity">
    <reaction evidence="8">
        <text>DNA(n) + a 2'-deoxyribonucleoside 5'-triphosphate = DNA(n+1) + diphosphate</text>
        <dbReference type="Rhea" id="RHEA:22508"/>
        <dbReference type="Rhea" id="RHEA-COMP:17339"/>
        <dbReference type="Rhea" id="RHEA-COMP:17340"/>
        <dbReference type="ChEBI" id="CHEBI:33019"/>
        <dbReference type="ChEBI" id="CHEBI:61560"/>
        <dbReference type="ChEBI" id="CHEBI:173112"/>
        <dbReference type="EC" id="2.7.7.7"/>
    </reaction>
</comment>
<dbReference type="RefSeq" id="WP_172357132.1">
    <property type="nucleotide sequence ID" value="NZ_CP053661.1"/>
</dbReference>
<dbReference type="GO" id="GO:0003677">
    <property type="term" value="F:DNA binding"/>
    <property type="evidence" value="ECO:0007669"/>
    <property type="project" value="InterPro"/>
</dbReference>
<dbReference type="Proteomes" id="UP000505210">
    <property type="component" value="Chromosome"/>
</dbReference>
<dbReference type="NCBIfam" id="TIGR01128">
    <property type="entry name" value="holA"/>
    <property type="match status" value="1"/>
</dbReference>
<keyword evidence="3 11" id="KW-0808">Transferase</keyword>